<evidence type="ECO:0000256" key="1">
    <source>
        <dbReference type="SAM" id="MobiDB-lite"/>
    </source>
</evidence>
<organism evidence="3 4">
    <name type="scientific">Natronorubrum sulfidifaciens JCM 14089</name>
    <dbReference type="NCBI Taxonomy" id="1230460"/>
    <lineage>
        <taxon>Archaea</taxon>
        <taxon>Methanobacteriati</taxon>
        <taxon>Methanobacteriota</taxon>
        <taxon>Stenosarchaea group</taxon>
        <taxon>Halobacteria</taxon>
        <taxon>Halobacteriales</taxon>
        <taxon>Natrialbaceae</taxon>
        <taxon>Natronorubrum</taxon>
    </lineage>
</organism>
<keyword evidence="2" id="KW-0472">Membrane</keyword>
<reference evidence="3 4" key="1">
    <citation type="journal article" date="2014" name="PLoS Genet.">
        <title>Phylogenetically driven sequencing of extremely halophilic archaea reveals strategies for static and dynamic osmo-response.</title>
        <authorList>
            <person name="Becker E.A."/>
            <person name="Seitzer P.M."/>
            <person name="Tritt A."/>
            <person name="Larsen D."/>
            <person name="Krusor M."/>
            <person name="Yao A.I."/>
            <person name="Wu D."/>
            <person name="Madern D."/>
            <person name="Eisen J.A."/>
            <person name="Darling A.E."/>
            <person name="Facciotti M.T."/>
        </authorList>
    </citation>
    <scope>NUCLEOTIDE SEQUENCE [LARGE SCALE GENOMIC DNA]</scope>
    <source>
        <strain evidence="3 4">JCM 14089</strain>
    </source>
</reference>
<evidence type="ECO:0000256" key="2">
    <source>
        <dbReference type="SAM" id="Phobius"/>
    </source>
</evidence>
<evidence type="ECO:0000313" key="3">
    <source>
        <dbReference type="EMBL" id="ELY48414.1"/>
    </source>
</evidence>
<gene>
    <name evidence="3" type="ORF">C495_03040</name>
</gene>
<keyword evidence="4" id="KW-1185">Reference proteome</keyword>
<proteinExistence type="predicted"/>
<accession>L9WG36</accession>
<protein>
    <submittedName>
        <fullName evidence="3">Uncharacterized protein</fullName>
    </submittedName>
</protein>
<dbReference type="Proteomes" id="UP000011661">
    <property type="component" value="Unassembled WGS sequence"/>
</dbReference>
<sequence>MVADLLVTVFGLVATGALFGVIYWDATRVDVSRPLLWAVLTAGTFAVGVGLYLFVPTAPMTGVLLTANTGLVLYGFEREVSTEDDEPAEPGELPHKSNGE</sequence>
<dbReference type="eggNOG" id="arCOG10770">
    <property type="taxonomic scope" value="Archaea"/>
</dbReference>
<dbReference type="EMBL" id="AOHX01000025">
    <property type="protein sequence ID" value="ELY48414.1"/>
    <property type="molecule type" value="Genomic_DNA"/>
</dbReference>
<keyword evidence="2" id="KW-0812">Transmembrane</keyword>
<name>L9WG36_9EURY</name>
<feature type="transmembrane region" description="Helical" evidence="2">
    <location>
        <begin position="36"/>
        <end position="55"/>
    </location>
</feature>
<dbReference type="STRING" id="1230460.C495_03040"/>
<dbReference type="AlphaFoldDB" id="L9WG36"/>
<keyword evidence="2" id="KW-1133">Transmembrane helix</keyword>
<feature type="region of interest" description="Disordered" evidence="1">
    <location>
        <begin position="80"/>
        <end position="100"/>
    </location>
</feature>
<dbReference type="OrthoDB" id="166447at2157"/>
<dbReference type="PATRIC" id="fig|1230460.4.peg.613"/>
<comment type="caution">
    <text evidence="3">The sequence shown here is derived from an EMBL/GenBank/DDBJ whole genome shotgun (WGS) entry which is preliminary data.</text>
</comment>
<feature type="transmembrane region" description="Helical" evidence="2">
    <location>
        <begin position="6"/>
        <end position="24"/>
    </location>
</feature>
<dbReference type="RefSeq" id="WP_008159879.1">
    <property type="nucleotide sequence ID" value="NZ_AOHX01000025.1"/>
</dbReference>
<evidence type="ECO:0000313" key="4">
    <source>
        <dbReference type="Proteomes" id="UP000011661"/>
    </source>
</evidence>